<sequence>MRAARFHRYGEPDVLAVEEAPEPRAGAGEIRIRVAATSVNPMDWKIRAGLLAEVMPVEFPAIPGADAAGVVDQVGPGVDGVRPGDRVFGLTRAGAAEFAVLAFWAPIPDTWSTERAAAAGLVSATAMAGLALLGDLAGRTVLIEGAAGGVGSAAAQIAHAREATVIGRASEAGHQYLRSLGITPIGYGAAAAGVDAALDTVGSGSLAELVAVVGDPGRVATVADHRAHALGVALADPLTNAAANLAEVSWLGGRGAYTPRIDTTFPLEKIAVAHAYVQQGRTRGKVVLTV</sequence>
<keyword evidence="1" id="KW-0521">NADP</keyword>
<dbReference type="CDD" id="cd05289">
    <property type="entry name" value="MDR_like_2"/>
    <property type="match status" value="1"/>
</dbReference>
<comment type="caution">
    <text evidence="3">The sequence shown here is derived from an EMBL/GenBank/DDBJ whole genome shotgun (WGS) entry which is preliminary data.</text>
</comment>
<name>A0A8J4DQU4_9ACTN</name>
<dbReference type="GO" id="GO:0016491">
    <property type="term" value="F:oxidoreductase activity"/>
    <property type="evidence" value="ECO:0007669"/>
    <property type="project" value="InterPro"/>
</dbReference>
<dbReference type="SUPFAM" id="SSF50129">
    <property type="entry name" value="GroES-like"/>
    <property type="match status" value="1"/>
</dbReference>
<dbReference type="InterPro" id="IPR020843">
    <property type="entry name" value="ER"/>
</dbReference>
<dbReference type="PANTHER" id="PTHR44154">
    <property type="entry name" value="QUINONE OXIDOREDUCTASE"/>
    <property type="match status" value="1"/>
</dbReference>
<feature type="domain" description="Enoyl reductase (ER)" evidence="2">
    <location>
        <begin position="10"/>
        <end position="288"/>
    </location>
</feature>
<evidence type="ECO:0000259" key="2">
    <source>
        <dbReference type="SMART" id="SM00829"/>
    </source>
</evidence>
<dbReference type="Gene3D" id="3.90.180.10">
    <property type="entry name" value="Medium-chain alcohol dehydrogenases, catalytic domain"/>
    <property type="match status" value="1"/>
</dbReference>
<proteinExistence type="predicted"/>
<dbReference type="RefSeq" id="WP_203899627.1">
    <property type="nucleotide sequence ID" value="NZ_BOPF01000009.1"/>
</dbReference>
<accession>A0A8J4DQU4</accession>
<dbReference type="Pfam" id="PF13602">
    <property type="entry name" value="ADH_zinc_N_2"/>
    <property type="match status" value="1"/>
</dbReference>
<dbReference type="SUPFAM" id="SSF51735">
    <property type="entry name" value="NAD(P)-binding Rossmann-fold domains"/>
    <property type="match status" value="1"/>
</dbReference>
<evidence type="ECO:0000256" key="1">
    <source>
        <dbReference type="ARBA" id="ARBA00022857"/>
    </source>
</evidence>
<dbReference type="AlphaFoldDB" id="A0A8J4DQU4"/>
<dbReference type="InterPro" id="IPR013154">
    <property type="entry name" value="ADH-like_N"/>
</dbReference>
<dbReference type="Proteomes" id="UP000619260">
    <property type="component" value="Unassembled WGS sequence"/>
</dbReference>
<evidence type="ECO:0000313" key="3">
    <source>
        <dbReference type="EMBL" id="GIJ46093.1"/>
    </source>
</evidence>
<dbReference type="Pfam" id="PF08240">
    <property type="entry name" value="ADH_N"/>
    <property type="match status" value="1"/>
</dbReference>
<dbReference type="SMART" id="SM00829">
    <property type="entry name" value="PKS_ER"/>
    <property type="match status" value="1"/>
</dbReference>
<dbReference type="EMBL" id="BOPF01000009">
    <property type="protein sequence ID" value="GIJ46093.1"/>
    <property type="molecule type" value="Genomic_DNA"/>
</dbReference>
<dbReference type="PANTHER" id="PTHR44154:SF1">
    <property type="entry name" value="QUINONE OXIDOREDUCTASE"/>
    <property type="match status" value="1"/>
</dbReference>
<protein>
    <submittedName>
        <fullName evidence="3">Oxidoreductase</fullName>
    </submittedName>
</protein>
<evidence type="ECO:0000313" key="4">
    <source>
        <dbReference type="Proteomes" id="UP000619260"/>
    </source>
</evidence>
<dbReference type="Gene3D" id="3.40.50.720">
    <property type="entry name" value="NAD(P)-binding Rossmann-like Domain"/>
    <property type="match status" value="1"/>
</dbReference>
<reference evidence="3" key="1">
    <citation type="submission" date="2021-01" db="EMBL/GenBank/DDBJ databases">
        <title>Whole genome shotgun sequence of Virgisporangium aliadipatigenens NBRC 105644.</title>
        <authorList>
            <person name="Komaki H."/>
            <person name="Tamura T."/>
        </authorList>
    </citation>
    <scope>NUCLEOTIDE SEQUENCE</scope>
    <source>
        <strain evidence="3">NBRC 105644</strain>
    </source>
</reference>
<dbReference type="InterPro" id="IPR051603">
    <property type="entry name" value="Zinc-ADH_QOR/CCCR"/>
</dbReference>
<keyword evidence="4" id="KW-1185">Reference proteome</keyword>
<dbReference type="InterPro" id="IPR036291">
    <property type="entry name" value="NAD(P)-bd_dom_sf"/>
</dbReference>
<dbReference type="InterPro" id="IPR011032">
    <property type="entry name" value="GroES-like_sf"/>
</dbReference>
<organism evidence="3 4">
    <name type="scientific">Virgisporangium aliadipatigenens</name>
    <dbReference type="NCBI Taxonomy" id="741659"/>
    <lineage>
        <taxon>Bacteria</taxon>
        <taxon>Bacillati</taxon>
        <taxon>Actinomycetota</taxon>
        <taxon>Actinomycetes</taxon>
        <taxon>Micromonosporales</taxon>
        <taxon>Micromonosporaceae</taxon>
        <taxon>Virgisporangium</taxon>
    </lineage>
</organism>
<gene>
    <name evidence="3" type="ORF">Val02_29790</name>
</gene>